<dbReference type="PANTHER" id="PTHR39327:SF1">
    <property type="entry name" value="BLR5470 PROTEIN"/>
    <property type="match status" value="1"/>
</dbReference>
<comment type="caution">
    <text evidence="1">The sequence shown here is derived from an EMBL/GenBank/DDBJ whole genome shotgun (WGS) entry which is preliminary data.</text>
</comment>
<keyword evidence="2" id="KW-1185">Reference proteome</keyword>
<dbReference type="Pfam" id="PF06035">
    <property type="entry name" value="Peptidase_C93"/>
    <property type="match status" value="1"/>
</dbReference>
<gene>
    <name evidence="1" type="ORF">A4A58_17765</name>
</gene>
<dbReference type="SUPFAM" id="SSF54001">
    <property type="entry name" value="Cysteine proteinases"/>
    <property type="match status" value="1"/>
</dbReference>
<reference evidence="1 2" key="1">
    <citation type="submission" date="2016-03" db="EMBL/GenBank/DDBJ databases">
        <title>Microsymbionts genomes from the relict species Vavilovia formosa (Stev.) Fed.</title>
        <authorList>
            <person name="Kopat V."/>
            <person name="Chirak E."/>
            <person name="Kimeklis A."/>
            <person name="Andronov E."/>
        </authorList>
    </citation>
    <scope>NUCLEOTIDE SEQUENCE [LARGE SCALE GENOMIC DNA]</scope>
    <source>
        <strain evidence="1 2">Vaf07</strain>
    </source>
</reference>
<dbReference type="InterPro" id="IPR010319">
    <property type="entry name" value="Transglutaminase-like_Cys_pept"/>
</dbReference>
<organism evidence="1 2">
    <name type="scientific">Tardiphaga robiniae</name>
    <dbReference type="NCBI Taxonomy" id="943830"/>
    <lineage>
        <taxon>Bacteria</taxon>
        <taxon>Pseudomonadati</taxon>
        <taxon>Pseudomonadota</taxon>
        <taxon>Alphaproteobacteria</taxon>
        <taxon>Hyphomicrobiales</taxon>
        <taxon>Nitrobacteraceae</taxon>
        <taxon>Tardiphaga</taxon>
    </lineage>
</organism>
<dbReference type="Gene3D" id="3.10.620.30">
    <property type="match status" value="1"/>
</dbReference>
<dbReference type="PROSITE" id="PS51257">
    <property type="entry name" value="PROKAR_LIPOPROTEIN"/>
    <property type="match status" value="1"/>
</dbReference>
<dbReference type="EMBL" id="LVYV01000055">
    <property type="protein sequence ID" value="KZD20756.1"/>
    <property type="molecule type" value="Genomic_DNA"/>
</dbReference>
<dbReference type="AlphaFoldDB" id="A0A163XD83"/>
<dbReference type="InterPro" id="IPR038765">
    <property type="entry name" value="Papain-like_cys_pep_sf"/>
</dbReference>
<name>A0A163XD83_9BRAD</name>
<dbReference type="OrthoDB" id="5401788at2"/>
<protein>
    <recommendedName>
        <fullName evidence="3">Transglutaminase</fullName>
    </recommendedName>
</protein>
<evidence type="ECO:0008006" key="3">
    <source>
        <dbReference type="Google" id="ProtNLM"/>
    </source>
</evidence>
<evidence type="ECO:0000313" key="1">
    <source>
        <dbReference type="EMBL" id="KZD20756.1"/>
    </source>
</evidence>
<sequence length="332" mass="35961">MLRIDQARAFPRALGFVLAGVVSVSACDGALAKSRAKKTVLERPVIDTPIAGMTAPPVRFFTINQVLAKRDSENRAKPGNIELASLDTSQGSDAKVISDAPSPAAILPATSEEPFGLFTFRAPEGLLWTKWRGVEARMRADLKSIEDCKADSENCAAGARKFVAVTRSAAGLDLRTRIEAINRDVNYAIRYVGDYQQHGVADLWSSPLETLSAGIGDCEDYAIAKLAMLVATGVPEADIKMMLVRDMAVRQDHAVLTVRVDGRWLVLDNRYSRLSETRDLPHFMPLFAIDHKGVSLFAAPYAARPHHESETDMLPAAEVDGFGGGSSLPLAL</sequence>
<dbReference type="STRING" id="943830.A4A58_17765"/>
<dbReference type="Proteomes" id="UP000076574">
    <property type="component" value="Unassembled WGS sequence"/>
</dbReference>
<evidence type="ECO:0000313" key="2">
    <source>
        <dbReference type="Proteomes" id="UP000076574"/>
    </source>
</evidence>
<dbReference type="PANTHER" id="PTHR39327">
    <property type="match status" value="1"/>
</dbReference>
<accession>A0A163XD83</accession>
<proteinExistence type="predicted"/>